<dbReference type="InterPro" id="IPR007890">
    <property type="entry name" value="CHASE2"/>
</dbReference>
<evidence type="ECO:0000259" key="3">
    <source>
        <dbReference type="PROSITE" id="PS50125"/>
    </source>
</evidence>
<evidence type="ECO:0000313" key="4">
    <source>
        <dbReference type="EMBL" id="MBF4693602.1"/>
    </source>
</evidence>
<dbReference type="CDD" id="cd07302">
    <property type="entry name" value="CHD"/>
    <property type="match status" value="1"/>
</dbReference>
<dbReference type="InterPro" id="IPR050697">
    <property type="entry name" value="Adenylyl/Guanylyl_Cyclase_3/4"/>
</dbReference>
<dbReference type="Pfam" id="PF00211">
    <property type="entry name" value="Guanylate_cyc"/>
    <property type="match status" value="1"/>
</dbReference>
<organism evidence="4 5">
    <name type="scientific">Fusibacter ferrireducens</name>
    <dbReference type="NCBI Taxonomy" id="2785058"/>
    <lineage>
        <taxon>Bacteria</taxon>
        <taxon>Bacillati</taxon>
        <taxon>Bacillota</taxon>
        <taxon>Clostridia</taxon>
        <taxon>Eubacteriales</taxon>
        <taxon>Eubacteriales Family XII. Incertae Sedis</taxon>
        <taxon>Fusibacter</taxon>
    </lineage>
</organism>
<dbReference type="PANTHER" id="PTHR43081:SF1">
    <property type="entry name" value="ADENYLATE CYCLASE, TERMINAL-DIFFERENTIATION SPECIFIC"/>
    <property type="match status" value="1"/>
</dbReference>
<proteinExistence type="inferred from homology"/>
<dbReference type="Pfam" id="PF05226">
    <property type="entry name" value="CHASE2"/>
    <property type="match status" value="1"/>
</dbReference>
<dbReference type="SUPFAM" id="SSF55073">
    <property type="entry name" value="Nucleotide cyclase"/>
    <property type="match status" value="1"/>
</dbReference>
<keyword evidence="5" id="KW-1185">Reference proteome</keyword>
<dbReference type="Proteomes" id="UP000614200">
    <property type="component" value="Unassembled WGS sequence"/>
</dbReference>
<feature type="transmembrane region" description="Helical" evidence="2">
    <location>
        <begin position="327"/>
        <end position="345"/>
    </location>
</feature>
<reference evidence="4 5" key="1">
    <citation type="submission" date="2020-11" db="EMBL/GenBank/DDBJ databases">
        <title>Fusibacter basophilias sp. nov.</title>
        <authorList>
            <person name="Qiu D."/>
        </authorList>
    </citation>
    <scope>NUCLEOTIDE SEQUENCE [LARGE SCALE GENOMIC DNA]</scope>
    <source>
        <strain evidence="4 5">Q10-2</strain>
    </source>
</reference>
<evidence type="ECO:0000256" key="2">
    <source>
        <dbReference type="SAM" id="Phobius"/>
    </source>
</evidence>
<protein>
    <submittedName>
        <fullName evidence="4">CHASE2 domain-containing protein</fullName>
    </submittedName>
</protein>
<dbReference type="InterPro" id="IPR029787">
    <property type="entry name" value="Nucleotide_cyclase"/>
</dbReference>
<keyword evidence="2" id="KW-1133">Transmembrane helix</keyword>
<evidence type="ECO:0000313" key="5">
    <source>
        <dbReference type="Proteomes" id="UP000614200"/>
    </source>
</evidence>
<accession>A0ABR9ZT34</accession>
<evidence type="ECO:0000256" key="1">
    <source>
        <dbReference type="ARBA" id="ARBA00005381"/>
    </source>
</evidence>
<dbReference type="InterPro" id="IPR001054">
    <property type="entry name" value="A/G_cyclase"/>
</dbReference>
<dbReference type="RefSeq" id="WP_194701846.1">
    <property type="nucleotide sequence ID" value="NZ_JADKNH010000006.1"/>
</dbReference>
<dbReference type="SMART" id="SM01080">
    <property type="entry name" value="CHASE2"/>
    <property type="match status" value="1"/>
</dbReference>
<name>A0ABR9ZT34_9FIRM</name>
<dbReference type="EMBL" id="JADKNH010000006">
    <property type="protein sequence ID" value="MBF4693602.1"/>
    <property type="molecule type" value="Genomic_DNA"/>
</dbReference>
<comment type="caution">
    <text evidence="4">The sequence shown here is derived from an EMBL/GenBank/DDBJ whole genome shotgun (WGS) entry which is preliminary data.</text>
</comment>
<feature type="domain" description="Guanylate cyclase" evidence="3">
    <location>
        <begin position="415"/>
        <end position="547"/>
    </location>
</feature>
<feature type="transmembrane region" description="Helical" evidence="2">
    <location>
        <begin position="298"/>
        <end position="318"/>
    </location>
</feature>
<keyword evidence="2" id="KW-0472">Membrane</keyword>
<dbReference type="SMART" id="SM00044">
    <property type="entry name" value="CYCc"/>
    <property type="match status" value="1"/>
</dbReference>
<comment type="similarity">
    <text evidence="1">Belongs to the adenylyl cyclase class-3 family.</text>
</comment>
<dbReference type="Gene3D" id="3.30.70.1230">
    <property type="entry name" value="Nucleotide cyclase"/>
    <property type="match status" value="1"/>
</dbReference>
<sequence>MKRKIILIASIIAVVLLSYGFQFFDNYENSIYDTFYQKPQETNDNIVIIAIDDATINALGQWPFDRSIHAELIDFISQGNPAAIGVDLMFDSYSNEASDHELARAIEDAGNVVLAKEIKYTPKINGYKQGSDTVISPIDEFLGVSNQGHINTFLDEDRVVRKINMFAKRFVLETESYEEEPNFAYELLKLYGQNADLDDVTQQNIDRVLQKYNHDTEDLYIDYKGIPRKYDSIPYFLIYSEGFPASYFEDKIVLIGPYANGLQDEYVTPVVKEQPMFGIEIHANILQNLMEDSFKRPVLSIVNVLMIIFMGILAYFLSNKLTPAKGLILNVLVVIGYLILCYQAYRKGFILKVFYPILAMMIMYVSALAYHYLEQLYEKKKIRNIFGRYVAPQVVDKILEDSDNINLGGERRYISVLFVDIRGFTPLSEKAEPEQIVEILNSYLELCEQSIFKNDGTLDKFIGDATMAIYNAPLELEDHALRAVKTAWDMKLGAQKLKQELFDRYGKIVDFGIGVNTGYAVVGNIGSKKRMDYTAIGDTVNTSARLEANAKAGQILISESTYEHVKDQIVATALGGIKVKGKETLIQIYQVEGIVGDDRKTNGS</sequence>
<gene>
    <name evidence="4" type="ORF">ISU02_10740</name>
</gene>
<keyword evidence="2" id="KW-0812">Transmembrane</keyword>
<dbReference type="PANTHER" id="PTHR43081">
    <property type="entry name" value="ADENYLATE CYCLASE, TERMINAL-DIFFERENTIATION SPECIFIC-RELATED"/>
    <property type="match status" value="1"/>
</dbReference>
<feature type="transmembrane region" description="Helical" evidence="2">
    <location>
        <begin position="351"/>
        <end position="373"/>
    </location>
</feature>
<dbReference type="PROSITE" id="PS50125">
    <property type="entry name" value="GUANYLATE_CYCLASE_2"/>
    <property type="match status" value="1"/>
</dbReference>